<keyword evidence="1" id="KW-1133">Transmembrane helix</keyword>
<organism evidence="2 3">
    <name type="scientific">Paenibacillus prosopidis</name>
    <dbReference type="NCBI Taxonomy" id="630520"/>
    <lineage>
        <taxon>Bacteria</taxon>
        <taxon>Bacillati</taxon>
        <taxon>Bacillota</taxon>
        <taxon>Bacilli</taxon>
        <taxon>Bacillales</taxon>
        <taxon>Paenibacillaceae</taxon>
        <taxon>Paenibacillus</taxon>
    </lineage>
</organism>
<keyword evidence="1" id="KW-0472">Membrane</keyword>
<reference evidence="2 3" key="1">
    <citation type="submission" date="2018-07" db="EMBL/GenBank/DDBJ databases">
        <title>Genomic Encyclopedia of Type Strains, Phase III (KMG-III): the genomes of soil and plant-associated and newly described type strains.</title>
        <authorList>
            <person name="Whitman W."/>
        </authorList>
    </citation>
    <scope>NUCLEOTIDE SEQUENCE [LARGE SCALE GENOMIC DNA]</scope>
    <source>
        <strain evidence="2 3">CECT 7506</strain>
    </source>
</reference>
<proteinExistence type="predicted"/>
<keyword evidence="1" id="KW-0812">Transmembrane</keyword>
<protein>
    <submittedName>
        <fullName evidence="2">Uncharacterized protein</fullName>
    </submittedName>
</protein>
<evidence type="ECO:0000256" key="1">
    <source>
        <dbReference type="SAM" id="Phobius"/>
    </source>
</evidence>
<gene>
    <name evidence="2" type="ORF">DFP97_13213</name>
</gene>
<dbReference type="Proteomes" id="UP000252415">
    <property type="component" value="Unassembled WGS sequence"/>
</dbReference>
<feature type="transmembrane region" description="Helical" evidence="1">
    <location>
        <begin position="12"/>
        <end position="31"/>
    </location>
</feature>
<sequence>MMITSDFKHTLIVMFQSFKIMIISLVAAITGSCE</sequence>
<keyword evidence="3" id="KW-1185">Reference proteome</keyword>
<name>A0A368VH92_9BACL</name>
<evidence type="ECO:0000313" key="3">
    <source>
        <dbReference type="Proteomes" id="UP000252415"/>
    </source>
</evidence>
<dbReference type="AlphaFoldDB" id="A0A368VH92"/>
<dbReference type="EMBL" id="QPJD01000032">
    <property type="protein sequence ID" value="RCW40579.1"/>
    <property type="molecule type" value="Genomic_DNA"/>
</dbReference>
<comment type="caution">
    <text evidence="2">The sequence shown here is derived from an EMBL/GenBank/DDBJ whole genome shotgun (WGS) entry which is preliminary data.</text>
</comment>
<evidence type="ECO:0000313" key="2">
    <source>
        <dbReference type="EMBL" id="RCW40579.1"/>
    </source>
</evidence>
<accession>A0A368VH92</accession>